<dbReference type="InterPro" id="IPR013332">
    <property type="entry name" value="KPR_N"/>
</dbReference>
<evidence type="ECO:0000256" key="5">
    <source>
        <dbReference type="ARBA" id="ARBA00019465"/>
    </source>
</evidence>
<dbReference type="InterPro" id="IPR013752">
    <property type="entry name" value="KPA_reductase"/>
</dbReference>
<feature type="domain" description="Ketopantoate reductase N-terminal" evidence="12">
    <location>
        <begin position="3"/>
        <end position="145"/>
    </location>
</feature>
<evidence type="ECO:0000256" key="10">
    <source>
        <dbReference type="ARBA" id="ARBA00048793"/>
    </source>
</evidence>
<comment type="function">
    <text evidence="1 11">Catalyzes the NADPH-dependent reduction of ketopantoate into pantoic acid.</text>
</comment>
<comment type="similarity">
    <text evidence="3 11">Belongs to the ketopantoate reductase family.</text>
</comment>
<evidence type="ECO:0000313" key="14">
    <source>
        <dbReference type="EMBL" id="ASB89732.1"/>
    </source>
</evidence>
<dbReference type="GeneID" id="92852834"/>
<dbReference type="SUPFAM" id="SSF48179">
    <property type="entry name" value="6-phosphogluconate dehydrogenase C-terminal domain-like"/>
    <property type="match status" value="1"/>
</dbReference>
<dbReference type="Pfam" id="PF08546">
    <property type="entry name" value="ApbA_C"/>
    <property type="match status" value="1"/>
</dbReference>
<keyword evidence="8 11" id="KW-0560">Oxidoreductase</keyword>
<dbReference type="PANTHER" id="PTHR43765">
    <property type="entry name" value="2-DEHYDROPANTOATE 2-REDUCTASE-RELATED"/>
    <property type="match status" value="1"/>
</dbReference>
<keyword evidence="15" id="KW-1185">Reference proteome</keyword>
<dbReference type="Pfam" id="PF02558">
    <property type="entry name" value="ApbA"/>
    <property type="match status" value="1"/>
</dbReference>
<dbReference type="NCBIfam" id="TIGR00745">
    <property type="entry name" value="apbA_panE"/>
    <property type="match status" value="1"/>
</dbReference>
<sequence>MRIGVIGGGSVGLLFAYYFSFRHQVTVITRRKEQAEAIRRNGIRLLTDGEEHIAKTEAEVKPDAGYDLLFVAVKEHQLGAVLPDVERAAPRNVMFLQNGMGHIPVLERRDAGSDIYVGSVEHGAVREDDCTVRHTGKGAVKWAAFKTASPPDQLEKELASVHTAFPFIWREDWHDMLAGKLIVNACVNPMTALLRVENGKLIEQPAYLSFMRLVFEEASRILAIEDRQASWENVLSVCRQTKRNTSSMLADVLAGRKTEADAIMGYLLKRAEESGERAPHLAFLYDSIKALEKE</sequence>
<dbReference type="EC" id="1.1.1.169" evidence="4 11"/>
<evidence type="ECO:0000256" key="7">
    <source>
        <dbReference type="ARBA" id="ARBA00022857"/>
    </source>
</evidence>
<dbReference type="Gene3D" id="1.10.1040.10">
    <property type="entry name" value="N-(1-d-carboxylethyl)-l-norvaline Dehydrogenase, domain 2"/>
    <property type="match status" value="1"/>
</dbReference>
<comment type="catalytic activity">
    <reaction evidence="10 11">
        <text>(R)-pantoate + NADP(+) = 2-dehydropantoate + NADPH + H(+)</text>
        <dbReference type="Rhea" id="RHEA:16233"/>
        <dbReference type="ChEBI" id="CHEBI:11561"/>
        <dbReference type="ChEBI" id="CHEBI:15378"/>
        <dbReference type="ChEBI" id="CHEBI:15980"/>
        <dbReference type="ChEBI" id="CHEBI:57783"/>
        <dbReference type="ChEBI" id="CHEBI:58349"/>
        <dbReference type="EC" id="1.1.1.169"/>
    </reaction>
</comment>
<dbReference type="InterPro" id="IPR050838">
    <property type="entry name" value="Ketopantoate_reductase"/>
</dbReference>
<evidence type="ECO:0000256" key="1">
    <source>
        <dbReference type="ARBA" id="ARBA00002919"/>
    </source>
</evidence>
<protein>
    <recommendedName>
        <fullName evidence="5 11">2-dehydropantoate 2-reductase</fullName>
        <ecNumber evidence="4 11">1.1.1.169</ecNumber>
    </recommendedName>
    <alternativeName>
        <fullName evidence="9 11">Ketopantoate reductase</fullName>
    </alternativeName>
</protein>
<dbReference type="Proteomes" id="UP000196877">
    <property type="component" value="Chromosome"/>
</dbReference>
<dbReference type="RefSeq" id="WP_006638284.1">
    <property type="nucleotide sequence ID" value="NZ_BORD01000004.1"/>
</dbReference>
<accession>A0ABN5AHU5</accession>
<evidence type="ECO:0000259" key="12">
    <source>
        <dbReference type="Pfam" id="PF02558"/>
    </source>
</evidence>
<evidence type="ECO:0000313" key="15">
    <source>
        <dbReference type="Proteomes" id="UP000196877"/>
    </source>
</evidence>
<dbReference type="EMBL" id="CP021920">
    <property type="protein sequence ID" value="ASB89732.1"/>
    <property type="molecule type" value="Genomic_DNA"/>
</dbReference>
<evidence type="ECO:0000256" key="6">
    <source>
        <dbReference type="ARBA" id="ARBA00022655"/>
    </source>
</evidence>
<feature type="domain" description="Ketopantoate reductase C-terminal" evidence="13">
    <location>
        <begin position="179"/>
        <end position="292"/>
    </location>
</feature>
<evidence type="ECO:0000256" key="11">
    <source>
        <dbReference type="RuleBase" id="RU362068"/>
    </source>
</evidence>
<evidence type="ECO:0000256" key="3">
    <source>
        <dbReference type="ARBA" id="ARBA00007870"/>
    </source>
</evidence>
<comment type="pathway">
    <text evidence="2 11">Cofactor biosynthesis; (R)-pantothenate biosynthesis; (R)-pantoate from 3-methyl-2-oxobutanoate: step 2/2.</text>
</comment>
<name>A0ABN5AHU5_9BACI</name>
<keyword evidence="6 11" id="KW-0566">Pantothenate biosynthesis</keyword>
<evidence type="ECO:0000256" key="8">
    <source>
        <dbReference type="ARBA" id="ARBA00023002"/>
    </source>
</evidence>
<reference evidence="14 15" key="1">
    <citation type="submission" date="2017-06" db="EMBL/GenBank/DDBJ databases">
        <title>Genome sequence of Bacillus sonorensis strain SRCM101395.</title>
        <authorList>
            <person name="Cho S.H."/>
        </authorList>
    </citation>
    <scope>NUCLEOTIDE SEQUENCE [LARGE SCALE GENOMIC DNA]</scope>
    <source>
        <strain evidence="14 15">SRCM101395</strain>
    </source>
</reference>
<evidence type="ECO:0000256" key="2">
    <source>
        <dbReference type="ARBA" id="ARBA00004994"/>
    </source>
</evidence>
<keyword evidence="7 11" id="KW-0521">NADP</keyword>
<dbReference type="InterPro" id="IPR036291">
    <property type="entry name" value="NAD(P)-bd_dom_sf"/>
</dbReference>
<dbReference type="InterPro" id="IPR003710">
    <property type="entry name" value="ApbA"/>
</dbReference>
<proteinExistence type="inferred from homology"/>
<dbReference type="SUPFAM" id="SSF51735">
    <property type="entry name" value="NAD(P)-binding Rossmann-fold domains"/>
    <property type="match status" value="1"/>
</dbReference>
<dbReference type="NCBIfam" id="NF005093">
    <property type="entry name" value="PRK06522.2-4"/>
    <property type="match status" value="1"/>
</dbReference>
<evidence type="ECO:0000256" key="4">
    <source>
        <dbReference type="ARBA" id="ARBA00013014"/>
    </source>
</evidence>
<dbReference type="InterPro" id="IPR013328">
    <property type="entry name" value="6PGD_dom2"/>
</dbReference>
<organism evidence="14 15">
    <name type="scientific">Bacillus sonorensis</name>
    <dbReference type="NCBI Taxonomy" id="119858"/>
    <lineage>
        <taxon>Bacteria</taxon>
        <taxon>Bacillati</taxon>
        <taxon>Bacillota</taxon>
        <taxon>Bacilli</taxon>
        <taxon>Bacillales</taxon>
        <taxon>Bacillaceae</taxon>
        <taxon>Bacillus</taxon>
    </lineage>
</organism>
<evidence type="ECO:0000259" key="13">
    <source>
        <dbReference type="Pfam" id="PF08546"/>
    </source>
</evidence>
<gene>
    <name evidence="14" type="primary">panE</name>
    <name evidence="14" type="ORF">S101395_03225</name>
</gene>
<evidence type="ECO:0000256" key="9">
    <source>
        <dbReference type="ARBA" id="ARBA00032024"/>
    </source>
</evidence>
<dbReference type="GO" id="GO:0008677">
    <property type="term" value="F:2-dehydropantoate 2-reductase activity"/>
    <property type="evidence" value="ECO:0007669"/>
    <property type="project" value="UniProtKB-EC"/>
</dbReference>
<dbReference type="InterPro" id="IPR008927">
    <property type="entry name" value="6-PGluconate_DH-like_C_sf"/>
</dbReference>
<dbReference type="PANTHER" id="PTHR43765:SF2">
    <property type="entry name" value="2-DEHYDROPANTOATE 2-REDUCTASE"/>
    <property type="match status" value="1"/>
</dbReference>
<dbReference type="Gene3D" id="3.40.50.720">
    <property type="entry name" value="NAD(P)-binding Rossmann-like Domain"/>
    <property type="match status" value="1"/>
</dbReference>